<dbReference type="SMART" id="SM00450">
    <property type="entry name" value="RHOD"/>
    <property type="match status" value="1"/>
</dbReference>
<proteinExistence type="predicted"/>
<protein>
    <submittedName>
        <fullName evidence="2">Rhodanese-like domain-containing protein</fullName>
    </submittedName>
</protein>
<accession>A0ABP7HAX4</accession>
<dbReference type="EMBL" id="BAABBI010000002">
    <property type="protein sequence ID" value="GAA3785393.1"/>
    <property type="molecule type" value="Genomic_DNA"/>
</dbReference>
<keyword evidence="3" id="KW-1185">Reference proteome</keyword>
<evidence type="ECO:0000313" key="2">
    <source>
        <dbReference type="EMBL" id="GAA3785393.1"/>
    </source>
</evidence>
<name>A0ABP7HAX4_9FLAO</name>
<dbReference type="PANTHER" id="PTHR43031">
    <property type="entry name" value="FAD-DEPENDENT OXIDOREDUCTASE"/>
    <property type="match status" value="1"/>
</dbReference>
<dbReference type="InterPro" id="IPR050229">
    <property type="entry name" value="GlpE_sulfurtransferase"/>
</dbReference>
<reference evidence="3" key="1">
    <citation type="journal article" date="2019" name="Int. J. Syst. Evol. Microbiol.">
        <title>The Global Catalogue of Microorganisms (GCM) 10K type strain sequencing project: providing services to taxonomists for standard genome sequencing and annotation.</title>
        <authorList>
            <consortium name="The Broad Institute Genomics Platform"/>
            <consortium name="The Broad Institute Genome Sequencing Center for Infectious Disease"/>
            <person name="Wu L."/>
            <person name="Ma J."/>
        </authorList>
    </citation>
    <scope>NUCLEOTIDE SEQUENCE [LARGE SCALE GENOMIC DNA]</scope>
    <source>
        <strain evidence="3">JCM 17525</strain>
    </source>
</reference>
<dbReference type="InterPro" id="IPR001763">
    <property type="entry name" value="Rhodanese-like_dom"/>
</dbReference>
<dbReference type="RefSeq" id="WP_344729488.1">
    <property type="nucleotide sequence ID" value="NZ_BAABBI010000002.1"/>
</dbReference>
<evidence type="ECO:0000313" key="3">
    <source>
        <dbReference type="Proteomes" id="UP001501456"/>
    </source>
</evidence>
<dbReference type="SUPFAM" id="SSF52821">
    <property type="entry name" value="Rhodanese/Cell cycle control phosphatase"/>
    <property type="match status" value="1"/>
</dbReference>
<dbReference type="PROSITE" id="PS50206">
    <property type="entry name" value="RHODANESE_3"/>
    <property type="match status" value="1"/>
</dbReference>
<dbReference type="Pfam" id="PF00581">
    <property type="entry name" value="Rhodanese"/>
    <property type="match status" value="1"/>
</dbReference>
<dbReference type="PANTHER" id="PTHR43031:SF17">
    <property type="entry name" value="SULFURTRANSFERASE YTWF-RELATED"/>
    <property type="match status" value="1"/>
</dbReference>
<gene>
    <name evidence="2" type="ORF">GCM10022271_17370</name>
</gene>
<dbReference type="Gene3D" id="3.40.250.10">
    <property type="entry name" value="Rhodanese-like domain"/>
    <property type="match status" value="1"/>
</dbReference>
<comment type="caution">
    <text evidence="2">The sequence shown here is derived from an EMBL/GenBank/DDBJ whole genome shotgun (WGS) entry which is preliminary data.</text>
</comment>
<evidence type="ECO:0000259" key="1">
    <source>
        <dbReference type="PROSITE" id="PS50206"/>
    </source>
</evidence>
<dbReference type="InterPro" id="IPR036873">
    <property type="entry name" value="Rhodanese-like_dom_sf"/>
</dbReference>
<organism evidence="2 3">
    <name type="scientific">Corallibacter vietnamensis</name>
    <dbReference type="NCBI Taxonomy" id="904130"/>
    <lineage>
        <taxon>Bacteria</taxon>
        <taxon>Pseudomonadati</taxon>
        <taxon>Bacteroidota</taxon>
        <taxon>Flavobacteriia</taxon>
        <taxon>Flavobacteriales</taxon>
        <taxon>Flavobacteriaceae</taxon>
        <taxon>Corallibacter</taxon>
    </lineage>
</organism>
<sequence>MADLTQDQWQEQLSNDADAVILDVRTDEELEEGFIPNAVHIDIYQGQEFINQVEALDKNKTYYVYCRSGNRSGQACAIMSQLGFTQTHNLLGGFNEWEGDVANH</sequence>
<dbReference type="CDD" id="cd00158">
    <property type="entry name" value="RHOD"/>
    <property type="match status" value="1"/>
</dbReference>
<feature type="domain" description="Rhodanese" evidence="1">
    <location>
        <begin position="15"/>
        <end position="102"/>
    </location>
</feature>
<dbReference type="Proteomes" id="UP001501456">
    <property type="component" value="Unassembled WGS sequence"/>
</dbReference>